<dbReference type="Gene3D" id="3.40.50.410">
    <property type="entry name" value="von Willebrand factor, type A domain"/>
    <property type="match status" value="1"/>
</dbReference>
<dbReference type="SUPFAM" id="SSF53300">
    <property type="entry name" value="vWA-like"/>
    <property type="match status" value="1"/>
</dbReference>
<dbReference type="SMART" id="SM00327">
    <property type="entry name" value="VWA"/>
    <property type="match status" value="1"/>
</dbReference>
<proteinExistence type="predicted"/>
<organism evidence="2 3">
    <name type="scientific">Algibacter lectus</name>
    <dbReference type="NCBI Taxonomy" id="221126"/>
    <lineage>
        <taxon>Bacteria</taxon>
        <taxon>Pseudomonadati</taxon>
        <taxon>Bacteroidota</taxon>
        <taxon>Flavobacteriia</taxon>
        <taxon>Flavobacteriales</taxon>
        <taxon>Flavobacteriaceae</taxon>
        <taxon>Algibacter</taxon>
    </lineage>
</organism>
<name>A0A090VE43_9FLAO</name>
<dbReference type="PANTHER" id="PTHR10338">
    <property type="entry name" value="INTER-ALPHA-TRYPSIN INHIBITOR HEAVY CHAIN FAMILY MEMBER"/>
    <property type="match status" value="1"/>
</dbReference>
<evidence type="ECO:0000313" key="2">
    <source>
        <dbReference type="EMBL" id="GAL62343.1"/>
    </source>
</evidence>
<dbReference type="OrthoDB" id="1159521at2"/>
<dbReference type="InterPro" id="IPR036465">
    <property type="entry name" value="vWFA_dom_sf"/>
</dbReference>
<dbReference type="EMBL" id="BBNQ01000006">
    <property type="protein sequence ID" value="GAL62343.1"/>
    <property type="molecule type" value="Genomic_DNA"/>
</dbReference>
<dbReference type="InterPro" id="IPR002035">
    <property type="entry name" value="VWF_A"/>
</dbReference>
<evidence type="ECO:0000313" key="3">
    <source>
        <dbReference type="Proteomes" id="UP000029644"/>
    </source>
</evidence>
<dbReference type="PANTHER" id="PTHR10338:SF108">
    <property type="entry name" value="INTER-ALPHA-TRYPSIN INHIBITOR HEAVY CHAIN H4-LIKE PROTEIN"/>
    <property type="match status" value="1"/>
</dbReference>
<protein>
    <recommendedName>
        <fullName evidence="1">VWFA domain-containing protein</fullName>
    </recommendedName>
</protein>
<reference evidence="2 3" key="1">
    <citation type="journal article" date="2014" name="Genome Announc.">
        <title>Draft Genome Sequences of Marine Flavobacterium Algibacter lectus Strains SS8 and NR4.</title>
        <authorList>
            <person name="Takatani N."/>
            <person name="Nakanishi M."/>
            <person name="Meirelles P."/>
            <person name="Mino S."/>
            <person name="Suda W."/>
            <person name="Oshima K."/>
            <person name="Hattori M."/>
            <person name="Ohkuma M."/>
            <person name="Hosokawa M."/>
            <person name="Miyashita K."/>
            <person name="Thompson F.L."/>
            <person name="Niwa A."/>
            <person name="Sawabe T."/>
            <person name="Sawabe T."/>
        </authorList>
    </citation>
    <scope>NUCLEOTIDE SEQUENCE [LARGE SCALE GENOMIC DNA]</scope>
    <source>
        <strain evidence="2 3">JCM 19300</strain>
    </source>
</reference>
<evidence type="ECO:0000259" key="1">
    <source>
        <dbReference type="PROSITE" id="PS50234"/>
    </source>
</evidence>
<dbReference type="PROSITE" id="PS50234">
    <property type="entry name" value="VWFA"/>
    <property type="match status" value="1"/>
</dbReference>
<dbReference type="Pfam" id="PF13768">
    <property type="entry name" value="VWA_3"/>
    <property type="match status" value="1"/>
</dbReference>
<dbReference type="AlphaFoldDB" id="A0A090VE43"/>
<feature type="domain" description="VWFA" evidence="1">
    <location>
        <begin position="56"/>
        <end position="251"/>
    </location>
</feature>
<gene>
    <name evidence="2" type="ORF">JCM19300_2396</name>
</gene>
<comment type="caution">
    <text evidence="2">The sequence shown here is derived from an EMBL/GenBank/DDBJ whole genome shotgun (WGS) entry which is preliminary data.</text>
</comment>
<accession>A0A090VE43</accession>
<dbReference type="Proteomes" id="UP000029644">
    <property type="component" value="Unassembled WGS sequence"/>
</dbReference>
<sequence>MKRHISNKKQNNYLIFQKMKKTITVFALIAVCSLMQSCYVMKKSDDFYKIETSTLNTLYLIDISGSMEGIDEGSVKDQVMREVGDTAGNQVSKIIGGKFGNLLGKQVSNEATKLGAVKRKLIPAIKGLPDGKKFVVFTFSDNVTKQSTEFKVADNVSRTASNFFVKNLKAKGGTDTLDGLLEALSMADVQEIVLMSDGLPNSSPEAVLNEVRKANTKNIIIHSIAFGDDADLNFMKTLAEENNGNFITSKI</sequence>
<dbReference type="InterPro" id="IPR050934">
    <property type="entry name" value="ITIH"/>
</dbReference>